<gene>
    <name evidence="2" type="ORF">Rhe02_02620</name>
</gene>
<feature type="transmembrane region" description="Helical" evidence="1">
    <location>
        <begin position="202"/>
        <end position="220"/>
    </location>
</feature>
<feature type="transmembrane region" description="Helical" evidence="1">
    <location>
        <begin position="113"/>
        <end position="135"/>
    </location>
</feature>
<feature type="transmembrane region" description="Helical" evidence="1">
    <location>
        <begin position="12"/>
        <end position="34"/>
    </location>
</feature>
<comment type="caution">
    <text evidence="2">The sequence shown here is derived from an EMBL/GenBank/DDBJ whole genome shotgun (WGS) entry which is preliminary data.</text>
</comment>
<keyword evidence="3" id="KW-1185">Reference proteome</keyword>
<dbReference type="EMBL" id="BONY01000001">
    <property type="protein sequence ID" value="GIH02195.1"/>
    <property type="molecule type" value="Genomic_DNA"/>
</dbReference>
<dbReference type="AlphaFoldDB" id="A0A8J3Q2N7"/>
<evidence type="ECO:0000313" key="3">
    <source>
        <dbReference type="Proteomes" id="UP000612899"/>
    </source>
</evidence>
<feature type="transmembrane region" description="Helical" evidence="1">
    <location>
        <begin position="227"/>
        <end position="246"/>
    </location>
</feature>
<accession>A0A8J3Q2N7</accession>
<feature type="transmembrane region" description="Helical" evidence="1">
    <location>
        <begin position="147"/>
        <end position="170"/>
    </location>
</feature>
<dbReference type="Proteomes" id="UP000612899">
    <property type="component" value="Unassembled WGS sequence"/>
</dbReference>
<feature type="transmembrane region" description="Helical" evidence="1">
    <location>
        <begin position="46"/>
        <end position="67"/>
    </location>
</feature>
<keyword evidence="1" id="KW-0472">Membrane</keyword>
<sequence length="339" mass="35623">MSQSQVATQREDLIGALFGLALVGGVLSDAWAHVNVLSTLESFFTPWHALLYGGFAGTAAWTWWLAFRHRRRDQRWWANAWPAGYAIGAIGSLIFLVGGAADMFWHQIFGIETSLRITMSPSHMMLAAGGALLLTSQMRSWWVSGEGGLRAVTGVLSAALGTMMGTILIIGMTGANTIAPTREYVVAAAGSASTSSGAAQGIQAYLLGTVVILVPVMLMLRRRATPVLATGVAGVIGVFLMVEHQFPMPLSGALIGMIAGAALADAVVYRLDRQRGVDAPMRLPIAGAIIAGALWAGHLIGLQLAAGIRWPVELWVGVVVLTAVLGAVLGTLSRGPSRS</sequence>
<reference evidence="2" key="1">
    <citation type="submission" date="2021-01" db="EMBL/GenBank/DDBJ databases">
        <title>Whole genome shotgun sequence of Rhizocola hellebori NBRC 109834.</title>
        <authorList>
            <person name="Komaki H."/>
            <person name="Tamura T."/>
        </authorList>
    </citation>
    <scope>NUCLEOTIDE SEQUENCE</scope>
    <source>
        <strain evidence="2">NBRC 109834</strain>
    </source>
</reference>
<keyword evidence="1" id="KW-0812">Transmembrane</keyword>
<evidence type="ECO:0000313" key="2">
    <source>
        <dbReference type="EMBL" id="GIH02195.1"/>
    </source>
</evidence>
<evidence type="ECO:0000256" key="1">
    <source>
        <dbReference type="SAM" id="Phobius"/>
    </source>
</evidence>
<feature type="transmembrane region" description="Helical" evidence="1">
    <location>
        <begin position="252"/>
        <end position="271"/>
    </location>
</feature>
<proteinExistence type="predicted"/>
<feature type="transmembrane region" description="Helical" evidence="1">
    <location>
        <begin position="79"/>
        <end position="101"/>
    </location>
</feature>
<protein>
    <submittedName>
        <fullName evidence="2">Uncharacterized protein</fullName>
    </submittedName>
</protein>
<keyword evidence="1" id="KW-1133">Transmembrane helix</keyword>
<feature type="transmembrane region" description="Helical" evidence="1">
    <location>
        <begin position="283"/>
        <end position="308"/>
    </location>
</feature>
<name>A0A8J3Q2N7_9ACTN</name>
<feature type="transmembrane region" description="Helical" evidence="1">
    <location>
        <begin position="314"/>
        <end position="332"/>
    </location>
</feature>
<organism evidence="2 3">
    <name type="scientific">Rhizocola hellebori</name>
    <dbReference type="NCBI Taxonomy" id="1392758"/>
    <lineage>
        <taxon>Bacteria</taxon>
        <taxon>Bacillati</taxon>
        <taxon>Actinomycetota</taxon>
        <taxon>Actinomycetes</taxon>
        <taxon>Micromonosporales</taxon>
        <taxon>Micromonosporaceae</taxon>
        <taxon>Rhizocola</taxon>
    </lineage>
</organism>